<keyword evidence="2" id="KW-1185">Reference proteome</keyword>
<dbReference type="EMBL" id="JAMSHJ010000004">
    <property type="protein sequence ID" value="KAI5418302.1"/>
    <property type="molecule type" value="Genomic_DNA"/>
</dbReference>
<organism evidence="1 2">
    <name type="scientific">Pisum sativum</name>
    <name type="common">Garden pea</name>
    <name type="synonym">Lathyrus oleraceus</name>
    <dbReference type="NCBI Taxonomy" id="3888"/>
    <lineage>
        <taxon>Eukaryota</taxon>
        <taxon>Viridiplantae</taxon>
        <taxon>Streptophyta</taxon>
        <taxon>Embryophyta</taxon>
        <taxon>Tracheophyta</taxon>
        <taxon>Spermatophyta</taxon>
        <taxon>Magnoliopsida</taxon>
        <taxon>eudicotyledons</taxon>
        <taxon>Gunneridae</taxon>
        <taxon>Pentapetalae</taxon>
        <taxon>rosids</taxon>
        <taxon>fabids</taxon>
        <taxon>Fabales</taxon>
        <taxon>Fabaceae</taxon>
        <taxon>Papilionoideae</taxon>
        <taxon>50 kb inversion clade</taxon>
        <taxon>NPAAA clade</taxon>
        <taxon>Hologalegina</taxon>
        <taxon>IRL clade</taxon>
        <taxon>Fabeae</taxon>
        <taxon>Lathyrus</taxon>
    </lineage>
</organism>
<protein>
    <submittedName>
        <fullName evidence="1">Uncharacterized protein</fullName>
    </submittedName>
</protein>
<evidence type="ECO:0000313" key="2">
    <source>
        <dbReference type="Proteomes" id="UP001058974"/>
    </source>
</evidence>
<dbReference type="Gramene" id="Psat04G0280300-T1">
    <property type="protein sequence ID" value="KAI5418302.1"/>
    <property type="gene ID" value="KIW84_042803"/>
</dbReference>
<name>A0A9D4XDC3_PEA</name>
<dbReference type="Proteomes" id="UP001058974">
    <property type="component" value="Chromosome 4"/>
</dbReference>
<reference evidence="1 2" key="1">
    <citation type="journal article" date="2022" name="Nat. Genet.">
        <title>Improved pea reference genome and pan-genome highlight genomic features and evolutionary characteristics.</title>
        <authorList>
            <person name="Yang T."/>
            <person name="Liu R."/>
            <person name="Luo Y."/>
            <person name="Hu S."/>
            <person name="Wang D."/>
            <person name="Wang C."/>
            <person name="Pandey M.K."/>
            <person name="Ge S."/>
            <person name="Xu Q."/>
            <person name="Li N."/>
            <person name="Li G."/>
            <person name="Huang Y."/>
            <person name="Saxena R.K."/>
            <person name="Ji Y."/>
            <person name="Li M."/>
            <person name="Yan X."/>
            <person name="He Y."/>
            <person name="Liu Y."/>
            <person name="Wang X."/>
            <person name="Xiang C."/>
            <person name="Varshney R.K."/>
            <person name="Ding H."/>
            <person name="Gao S."/>
            <person name="Zong X."/>
        </authorList>
    </citation>
    <scope>NUCLEOTIDE SEQUENCE [LARGE SCALE GENOMIC DNA]</scope>
    <source>
        <strain evidence="1 2">cv. Zhongwan 6</strain>
    </source>
</reference>
<accession>A0A9D4XDC3</accession>
<proteinExistence type="predicted"/>
<dbReference type="AlphaFoldDB" id="A0A9D4XDC3"/>
<comment type="caution">
    <text evidence="1">The sequence shown here is derived from an EMBL/GenBank/DDBJ whole genome shotgun (WGS) entry which is preliminary data.</text>
</comment>
<evidence type="ECO:0000313" key="1">
    <source>
        <dbReference type="EMBL" id="KAI5418302.1"/>
    </source>
</evidence>
<sequence length="148" mass="16524">MPLPSGAWKKIIDHLVLEKAQMKTSFTSEIRCIRRKYAPATRSSDIVLFFYASAKLTHRYNTRANQPRIIEHLEQENRKLKGEIAHLTIVMESVLATQNQPSPTPTTPPPQRIVISEVAASTMPVAATQSGLTMPAGFPWGMPPNFMP</sequence>
<gene>
    <name evidence="1" type="ORF">KIW84_042803</name>
</gene>